<sequence>MTPFEGAVVTTQLTGRRTLTRITTKQQLGPDAQVDDKALVFVPTDPALTDPFLALVEDWFSTPGFEWHPHRGLETVTTVIDGVLEHGDNLGNAGALQAGEVQWMTAGHGIVHRELAYRDERAHTLQMWLNLPAEKKLTPSRYQDLTRAAMPRVHAPGVSIDVHAGTVGGVTGAARTHHPVQGVVATFDPGSSYDLQVPAEHRLFAHVMDGRLLIGGRELHTGQTGWSDPVTAEAGDTATTTLHLAAVDPERRARVMVYSGTPLREPVALGGPFVMNTKVEITKAFTDFHAGAFGPVPRLARLAYDR</sequence>
<protein>
    <submittedName>
        <fullName evidence="6">Pirin family protein</fullName>
    </submittedName>
</protein>
<dbReference type="PANTHER" id="PTHR13903:SF8">
    <property type="entry name" value="PIRIN"/>
    <property type="match status" value="1"/>
</dbReference>
<feature type="domain" description="Pirin C-terminal" evidence="5">
    <location>
        <begin position="185"/>
        <end position="294"/>
    </location>
</feature>
<feature type="binding site" evidence="2">
    <location>
        <position position="68"/>
    </location>
    <ligand>
        <name>Fe cation</name>
        <dbReference type="ChEBI" id="CHEBI:24875"/>
    </ligand>
</feature>
<dbReference type="Pfam" id="PF02678">
    <property type="entry name" value="Pirin"/>
    <property type="match status" value="1"/>
</dbReference>
<evidence type="ECO:0000313" key="6">
    <source>
        <dbReference type="EMBL" id="TQE38713.1"/>
    </source>
</evidence>
<feature type="domain" description="Pirin N-terminal" evidence="4">
    <location>
        <begin position="58"/>
        <end position="129"/>
    </location>
</feature>
<dbReference type="PIRSF" id="PIRSF006232">
    <property type="entry name" value="Pirin"/>
    <property type="match status" value="1"/>
</dbReference>
<feature type="binding site" evidence="2">
    <location>
        <position position="70"/>
    </location>
    <ligand>
        <name>Fe cation</name>
        <dbReference type="ChEBI" id="CHEBI:24875"/>
    </ligand>
</feature>
<evidence type="ECO:0000313" key="7">
    <source>
        <dbReference type="Proteomes" id="UP000318720"/>
    </source>
</evidence>
<dbReference type="InterPro" id="IPR012093">
    <property type="entry name" value="Pirin"/>
</dbReference>
<dbReference type="CDD" id="cd02247">
    <property type="entry name" value="cupin_pirin_C"/>
    <property type="match status" value="1"/>
</dbReference>
<evidence type="ECO:0000256" key="2">
    <source>
        <dbReference type="PIRSR" id="PIRSR006232-1"/>
    </source>
</evidence>
<dbReference type="InterPro" id="IPR008778">
    <property type="entry name" value="Pirin_C_dom"/>
</dbReference>
<dbReference type="InterPro" id="IPR014710">
    <property type="entry name" value="RmlC-like_jellyroll"/>
</dbReference>
<dbReference type="Pfam" id="PF05726">
    <property type="entry name" value="Pirin_C"/>
    <property type="match status" value="1"/>
</dbReference>
<dbReference type="AlphaFoldDB" id="A0AAE8W9B8"/>
<feature type="binding site" evidence="2">
    <location>
        <position position="114"/>
    </location>
    <ligand>
        <name>Fe cation</name>
        <dbReference type="ChEBI" id="CHEBI:24875"/>
    </ligand>
</feature>
<dbReference type="SUPFAM" id="SSF51182">
    <property type="entry name" value="RmlC-like cupins"/>
    <property type="match status" value="1"/>
</dbReference>
<keyword evidence="2" id="KW-0408">Iron</keyword>
<dbReference type="EMBL" id="SPAZ01000043">
    <property type="protein sequence ID" value="TQE38713.1"/>
    <property type="molecule type" value="Genomic_DNA"/>
</dbReference>
<feature type="binding site" evidence="2">
    <location>
        <position position="112"/>
    </location>
    <ligand>
        <name>Fe cation</name>
        <dbReference type="ChEBI" id="CHEBI:24875"/>
    </ligand>
</feature>
<accession>A0AAE8W9B8</accession>
<name>A0AAE8W9B8_9ACTN</name>
<comment type="similarity">
    <text evidence="1 3">Belongs to the pirin family.</text>
</comment>
<dbReference type="GO" id="GO:0046872">
    <property type="term" value="F:metal ion binding"/>
    <property type="evidence" value="ECO:0007669"/>
    <property type="project" value="UniProtKB-KW"/>
</dbReference>
<comment type="caution">
    <text evidence="6">The sequence shown here is derived from an EMBL/GenBank/DDBJ whole genome shotgun (WGS) entry which is preliminary data.</text>
</comment>
<dbReference type="Proteomes" id="UP000318720">
    <property type="component" value="Unassembled WGS sequence"/>
</dbReference>
<reference evidence="6 7" key="1">
    <citation type="submission" date="2019-03" db="EMBL/GenBank/DDBJ databases">
        <title>Comparative genomic analyses of the sweetpotato soil rot pathogen, Streptomyces ipomoeae.</title>
        <authorList>
            <person name="Ruschel Soares N."/>
            <person name="Badger J.H."/>
            <person name="Huguet-Tapia J.C."/>
            <person name="Clark C.A."/>
            <person name="Pettis G.S."/>
        </authorList>
    </citation>
    <scope>NUCLEOTIDE SEQUENCE [LARGE SCALE GENOMIC DNA]</scope>
    <source>
        <strain evidence="6 7">88-35</strain>
    </source>
</reference>
<keyword evidence="2" id="KW-0479">Metal-binding</keyword>
<dbReference type="PANTHER" id="PTHR13903">
    <property type="entry name" value="PIRIN-RELATED"/>
    <property type="match status" value="1"/>
</dbReference>
<dbReference type="InterPro" id="IPR003829">
    <property type="entry name" value="Pirin_N_dom"/>
</dbReference>
<evidence type="ECO:0000256" key="1">
    <source>
        <dbReference type="ARBA" id="ARBA00008416"/>
    </source>
</evidence>
<evidence type="ECO:0000259" key="5">
    <source>
        <dbReference type="Pfam" id="PF05726"/>
    </source>
</evidence>
<evidence type="ECO:0000256" key="3">
    <source>
        <dbReference type="RuleBase" id="RU003457"/>
    </source>
</evidence>
<comment type="cofactor">
    <cofactor evidence="2">
        <name>Fe cation</name>
        <dbReference type="ChEBI" id="CHEBI:24875"/>
    </cofactor>
    <text evidence="2">Binds 1 Fe cation per subunit.</text>
</comment>
<gene>
    <name evidence="6" type="ORF">Sipo8835_04010</name>
</gene>
<proteinExistence type="inferred from homology"/>
<dbReference type="InterPro" id="IPR011051">
    <property type="entry name" value="RmlC_Cupin_sf"/>
</dbReference>
<organism evidence="6 7">
    <name type="scientific">Streptomyces ipomoeae</name>
    <dbReference type="NCBI Taxonomy" id="103232"/>
    <lineage>
        <taxon>Bacteria</taxon>
        <taxon>Bacillati</taxon>
        <taxon>Actinomycetota</taxon>
        <taxon>Actinomycetes</taxon>
        <taxon>Kitasatosporales</taxon>
        <taxon>Streptomycetaceae</taxon>
        <taxon>Streptomyces</taxon>
    </lineage>
</organism>
<dbReference type="Gene3D" id="2.60.120.10">
    <property type="entry name" value="Jelly Rolls"/>
    <property type="match status" value="2"/>
</dbReference>
<evidence type="ECO:0000259" key="4">
    <source>
        <dbReference type="Pfam" id="PF02678"/>
    </source>
</evidence>